<name>S5Z8P2_GEOG3</name>
<gene>
    <name evidence="1" type="ORF">M493_14745</name>
</gene>
<dbReference type="EMBL" id="CP006254">
    <property type="protein sequence ID" value="AGT33187.1"/>
    <property type="molecule type" value="Genomic_DNA"/>
</dbReference>
<organism evidence="1 2">
    <name type="scientific">Geobacillus genomosp. 3</name>
    <dbReference type="NCBI Taxonomy" id="1921421"/>
    <lineage>
        <taxon>Bacteria</taxon>
        <taxon>Bacillati</taxon>
        <taxon>Bacillota</taxon>
        <taxon>Bacilli</taxon>
        <taxon>Bacillales</taxon>
        <taxon>Anoxybacillaceae</taxon>
        <taxon>Geobacillus</taxon>
    </lineage>
</organism>
<evidence type="ECO:0000313" key="2">
    <source>
        <dbReference type="Proteomes" id="UP000015500"/>
    </source>
</evidence>
<accession>S5Z8P2</accession>
<keyword evidence="2" id="KW-1185">Reference proteome</keyword>
<evidence type="ECO:0000313" key="1">
    <source>
        <dbReference type="EMBL" id="AGT33187.1"/>
    </source>
</evidence>
<dbReference type="AlphaFoldDB" id="S5Z8P2"/>
<dbReference type="HOGENOM" id="CLU_2824965_0_0_9"/>
<sequence length="66" mass="7532">MDITSYTKERGSVWLPFDLVEARERAAGKGADVFSVWARVWKQGFLVRDDKKFTSAVDFVPPIAIR</sequence>
<dbReference type="KEGG" id="gjf:M493_14745"/>
<reference evidence="1 2" key="1">
    <citation type="journal article" date="2014" name="Genome Announc.">
        <title>Complete Genome Sequence of the Thermophilic Polychlorinated Biphenyl Degrader Geobacillus sp. Strain JF8 (NBRC 109937).</title>
        <authorList>
            <person name="Shintani M."/>
            <person name="Ohtsubo Y."/>
            <person name="Fukuda K."/>
            <person name="Hosoyama A."/>
            <person name="Ohji S."/>
            <person name="Yamazoe A."/>
            <person name="Fujita N."/>
            <person name="Nagata Y."/>
            <person name="Tsuda M."/>
            <person name="Hatta T."/>
            <person name="Kimbara K."/>
        </authorList>
    </citation>
    <scope>NUCLEOTIDE SEQUENCE [LARGE SCALE GENOMIC DNA]</scope>
    <source>
        <strain evidence="1 2">JF8</strain>
    </source>
</reference>
<protein>
    <submittedName>
        <fullName evidence="1">Uncharacterized protein</fullName>
    </submittedName>
</protein>
<dbReference type="Proteomes" id="UP000015500">
    <property type="component" value="Chromosome"/>
</dbReference>
<proteinExistence type="predicted"/>